<dbReference type="GeneID" id="85449291"/>
<name>A0AAD8PM08_9PEZI</name>
<dbReference type="EMBL" id="JAHLJV010000109">
    <property type="protein sequence ID" value="KAK1570200.1"/>
    <property type="molecule type" value="Genomic_DNA"/>
</dbReference>
<feature type="compositionally biased region" description="Basic and acidic residues" evidence="1">
    <location>
        <begin position="31"/>
        <end position="50"/>
    </location>
</feature>
<feature type="region of interest" description="Disordered" evidence="1">
    <location>
        <begin position="1"/>
        <end position="50"/>
    </location>
</feature>
<sequence>MDRTDPIYAAGKERARQRKLQQEAAAKSRRREGPRDARDNKANANRDKKVSRDEEEAASIWAKVYGVSWLLISIFAWVRHLLLLSLCFRVRRRILWILIAGCIVVYTIISIGEATCDGLLSNPPSFFLASMLTSLAFSTVCTRRPAASARGVLLQVSRTPTLPRYSESLTQMAAWAAHGAGHAPPGPSDAIRIAKFESSLRGILESVTSAQRDASSIAQDIQTYPADRVRWWSVFNTPAATTQGRISRLVLVFEDASQTLSALESSLAAGAIERTFKPIKATCDWSRKLHKEEKTLRQELRYIRGRGSPDQEKTVQRALEVQAPRGAIARVACHVTEIETEQLLILRGDLRRKAVPRMARLLKGSLELATDGETKGRQATGEDIVRWEKRVVQLVKDFEETVSEVCKGWVMNELISQE</sequence>
<reference evidence="3" key="1">
    <citation type="submission" date="2021-06" db="EMBL/GenBank/DDBJ databases">
        <title>Comparative genomics, transcriptomics and evolutionary studies reveal genomic signatures of adaptation to plant cell wall in hemibiotrophic fungi.</title>
        <authorList>
            <consortium name="DOE Joint Genome Institute"/>
            <person name="Baroncelli R."/>
            <person name="Diaz J.F."/>
            <person name="Benocci T."/>
            <person name="Peng M."/>
            <person name="Battaglia E."/>
            <person name="Haridas S."/>
            <person name="Andreopoulos W."/>
            <person name="Labutti K."/>
            <person name="Pangilinan J."/>
            <person name="Floch G.L."/>
            <person name="Makela M.R."/>
            <person name="Henrissat B."/>
            <person name="Grigoriev I.V."/>
            <person name="Crouch J.A."/>
            <person name="De Vries R.P."/>
            <person name="Sukno S.A."/>
            <person name="Thon M.R."/>
        </authorList>
    </citation>
    <scope>NUCLEOTIDE SEQUENCE</scope>
    <source>
        <strain evidence="3">CBS 125086</strain>
    </source>
</reference>
<evidence type="ECO:0000256" key="2">
    <source>
        <dbReference type="SAM" id="Phobius"/>
    </source>
</evidence>
<evidence type="ECO:0000256" key="1">
    <source>
        <dbReference type="SAM" id="MobiDB-lite"/>
    </source>
</evidence>
<evidence type="ECO:0000313" key="4">
    <source>
        <dbReference type="Proteomes" id="UP001230504"/>
    </source>
</evidence>
<dbReference type="RefSeq" id="XP_060408351.1">
    <property type="nucleotide sequence ID" value="XM_060565051.1"/>
</dbReference>
<feature type="transmembrane region" description="Helical" evidence="2">
    <location>
        <begin position="60"/>
        <end position="82"/>
    </location>
</feature>
<proteinExistence type="predicted"/>
<keyword evidence="4" id="KW-1185">Reference proteome</keyword>
<evidence type="ECO:0000313" key="3">
    <source>
        <dbReference type="EMBL" id="KAK1570200.1"/>
    </source>
</evidence>
<organism evidence="3 4">
    <name type="scientific">Colletotrichum navitas</name>
    <dbReference type="NCBI Taxonomy" id="681940"/>
    <lineage>
        <taxon>Eukaryota</taxon>
        <taxon>Fungi</taxon>
        <taxon>Dikarya</taxon>
        <taxon>Ascomycota</taxon>
        <taxon>Pezizomycotina</taxon>
        <taxon>Sordariomycetes</taxon>
        <taxon>Hypocreomycetidae</taxon>
        <taxon>Glomerellales</taxon>
        <taxon>Glomerellaceae</taxon>
        <taxon>Colletotrichum</taxon>
        <taxon>Colletotrichum graminicola species complex</taxon>
    </lineage>
</organism>
<keyword evidence="2" id="KW-0472">Membrane</keyword>
<feature type="transmembrane region" description="Helical" evidence="2">
    <location>
        <begin position="94"/>
        <end position="112"/>
    </location>
</feature>
<dbReference type="AlphaFoldDB" id="A0AAD8PM08"/>
<keyword evidence="2" id="KW-1133">Transmembrane helix</keyword>
<keyword evidence="2" id="KW-0812">Transmembrane</keyword>
<protein>
    <submittedName>
        <fullName evidence="3">Uncharacterized protein</fullName>
    </submittedName>
</protein>
<gene>
    <name evidence="3" type="ORF">LY79DRAFT_707559</name>
</gene>
<dbReference type="Proteomes" id="UP001230504">
    <property type="component" value="Unassembled WGS sequence"/>
</dbReference>
<comment type="caution">
    <text evidence="3">The sequence shown here is derived from an EMBL/GenBank/DDBJ whole genome shotgun (WGS) entry which is preliminary data.</text>
</comment>
<accession>A0AAD8PM08</accession>